<evidence type="ECO:0000256" key="1">
    <source>
        <dbReference type="SAM" id="MobiDB-lite"/>
    </source>
</evidence>
<dbReference type="GO" id="GO:0010468">
    <property type="term" value="P:regulation of gene expression"/>
    <property type="evidence" value="ECO:0007669"/>
    <property type="project" value="InterPro"/>
</dbReference>
<evidence type="ECO:0000313" key="4">
    <source>
        <dbReference type="EMBL" id="MQM03747.1"/>
    </source>
</evidence>
<dbReference type="GO" id="GO:0004540">
    <property type="term" value="F:RNA nuclease activity"/>
    <property type="evidence" value="ECO:0007669"/>
    <property type="project" value="InterPro"/>
</dbReference>
<evidence type="ECO:0000259" key="3">
    <source>
        <dbReference type="Pfam" id="PF24620"/>
    </source>
</evidence>
<dbReference type="Pfam" id="PF01936">
    <property type="entry name" value="NYN"/>
    <property type="match status" value="1"/>
</dbReference>
<evidence type="ECO:0008006" key="6">
    <source>
        <dbReference type="Google" id="ProtNLM"/>
    </source>
</evidence>
<dbReference type="Proteomes" id="UP000652761">
    <property type="component" value="Unassembled WGS sequence"/>
</dbReference>
<dbReference type="Gene3D" id="3.40.50.1010">
    <property type="entry name" value="5'-nuclease"/>
    <property type="match status" value="1"/>
</dbReference>
<feature type="region of interest" description="Disordered" evidence="1">
    <location>
        <begin position="173"/>
        <end position="229"/>
    </location>
</feature>
<dbReference type="OrthoDB" id="549353at2759"/>
<feature type="region of interest" description="Disordered" evidence="1">
    <location>
        <begin position="263"/>
        <end position="284"/>
    </location>
</feature>
<feature type="region of interest" description="Disordered" evidence="1">
    <location>
        <begin position="673"/>
        <end position="692"/>
    </location>
</feature>
<reference evidence="4" key="1">
    <citation type="submission" date="2017-07" db="EMBL/GenBank/DDBJ databases">
        <title>Taro Niue Genome Assembly and Annotation.</title>
        <authorList>
            <person name="Atibalentja N."/>
            <person name="Keating K."/>
            <person name="Fields C.J."/>
        </authorList>
    </citation>
    <scope>NUCLEOTIDE SEQUENCE</scope>
    <source>
        <strain evidence="4">Niue_2</strain>
        <tissue evidence="4">Leaf</tissue>
    </source>
</reference>
<organism evidence="4 5">
    <name type="scientific">Colocasia esculenta</name>
    <name type="common">Wild taro</name>
    <name type="synonym">Arum esculentum</name>
    <dbReference type="NCBI Taxonomy" id="4460"/>
    <lineage>
        <taxon>Eukaryota</taxon>
        <taxon>Viridiplantae</taxon>
        <taxon>Streptophyta</taxon>
        <taxon>Embryophyta</taxon>
        <taxon>Tracheophyta</taxon>
        <taxon>Spermatophyta</taxon>
        <taxon>Magnoliopsida</taxon>
        <taxon>Liliopsida</taxon>
        <taxon>Araceae</taxon>
        <taxon>Aroideae</taxon>
        <taxon>Colocasieae</taxon>
        <taxon>Colocasia</taxon>
    </lineage>
</organism>
<dbReference type="AlphaFoldDB" id="A0A843W8N6"/>
<dbReference type="InterPro" id="IPR021139">
    <property type="entry name" value="NYN"/>
</dbReference>
<dbReference type="Pfam" id="PF24620">
    <property type="entry name" value="DUF7625"/>
    <property type="match status" value="1"/>
</dbReference>
<feature type="region of interest" description="Disordered" evidence="1">
    <location>
        <begin position="329"/>
        <end position="415"/>
    </location>
</feature>
<name>A0A843W8N6_COLES</name>
<comment type="caution">
    <text evidence="4">The sequence shown here is derived from an EMBL/GenBank/DDBJ whole genome shotgun (WGS) entry which is preliminary data.</text>
</comment>
<keyword evidence="5" id="KW-1185">Reference proteome</keyword>
<evidence type="ECO:0000259" key="2">
    <source>
        <dbReference type="Pfam" id="PF01936"/>
    </source>
</evidence>
<feature type="compositionally biased region" description="Polar residues" evidence="1">
    <location>
        <begin position="205"/>
        <end position="221"/>
    </location>
</feature>
<accession>A0A843W8N6</accession>
<feature type="domain" description="DUF7625" evidence="3">
    <location>
        <begin position="506"/>
        <end position="598"/>
    </location>
</feature>
<evidence type="ECO:0000313" key="5">
    <source>
        <dbReference type="Proteomes" id="UP000652761"/>
    </source>
</evidence>
<feature type="compositionally biased region" description="Polar residues" evidence="1">
    <location>
        <begin position="173"/>
        <end position="191"/>
    </location>
</feature>
<proteinExistence type="predicted"/>
<gene>
    <name evidence="4" type="ORF">Taro_036539</name>
</gene>
<dbReference type="InterPro" id="IPR024768">
    <property type="entry name" value="Marf1"/>
</dbReference>
<dbReference type="PANTHER" id="PTHR14379">
    <property type="entry name" value="LIMKAIN B LKAP"/>
    <property type="match status" value="1"/>
</dbReference>
<feature type="compositionally biased region" description="Pro residues" evidence="1">
    <location>
        <begin position="401"/>
        <end position="411"/>
    </location>
</feature>
<dbReference type="EMBL" id="NMUH01003090">
    <property type="protein sequence ID" value="MQM03747.1"/>
    <property type="molecule type" value="Genomic_DNA"/>
</dbReference>
<dbReference type="PANTHER" id="PTHR14379:SF3">
    <property type="entry name" value="MEIOSIS REGULATOR AND MRNA STABILITY FACTOR 1"/>
    <property type="match status" value="1"/>
</dbReference>
<feature type="domain" description="NYN" evidence="2">
    <location>
        <begin position="20"/>
        <end position="155"/>
    </location>
</feature>
<protein>
    <recommendedName>
        <fullName evidence="6">NYN domain-containing protein</fullName>
    </recommendedName>
</protein>
<sequence length="692" mass="75042">MAGGGGGAGAGVEGEYAVAKTSVWWDIENCQVPRGSDPHTIAQNIREALSDAGYRGMVSVSAYGDTNKIPTSVQHALSSTGIALNHVPAGVKDASDKKILVDMLFWAVDNPPPANYLLISGDRDFSNALHQLRMRRYNILLAHSPNVSQALVAAAKCVWLWTNLVAGGPSFQNSESSQLGGIMNSNGSGTDSAKHSVVEMRQPVDPSSESPQNRNQKTHGNGKSDYRPKVKLSWKGMNQSNMSRSSSSEFKQPMTTQEVLVDGSTNTPEPQKCVQSNPETTPSSVIDTASSTIMASLPETSLDSGFSNNTMYPEAHQFKEAPHKFFGHVPPAFNGSAQSNTPPLPDFSPNKKSAGRDNYQTYRPQTLRPSEFLPQQPTLPPGNSYAASSMMHGSPSQQPRPVVPSFPPPFPSAHSNIPNMSKLSISDIPSSDAHKKNHFYPGNPEPRPGIAPNPSGFSQNHFPRGVMLPQHNGMHTMNHSYGPELRPFLPGAAIAGQSTAGGGWGTSGCPQPSDEALFHIGHILNALYFLKTDMMLPTEENIADCIHYRINLPNFNVSVGLDYALKHQMVVKFTLGKLSCYTGKNDRMWNCVNIMDINAKHPKTTWDKVQGFLSSPEGHSKMLSSHCRYQAAIAIKNSCLDDVPLGIILQILNLIVTVKKWLMPHPSGWQPLSFAPQHTAEKNANAGRSTSI</sequence>
<dbReference type="GO" id="GO:0005777">
    <property type="term" value="C:peroxisome"/>
    <property type="evidence" value="ECO:0007669"/>
    <property type="project" value="InterPro"/>
</dbReference>
<feature type="compositionally biased region" description="Polar residues" evidence="1">
    <location>
        <begin position="358"/>
        <end position="376"/>
    </location>
</feature>
<dbReference type="CDD" id="cd10910">
    <property type="entry name" value="PIN_limkain_b1_N_like"/>
    <property type="match status" value="1"/>
</dbReference>
<dbReference type="InterPro" id="IPR056042">
    <property type="entry name" value="DUF7625"/>
</dbReference>